<name>A0A2G5SQR5_9PELO</name>
<dbReference type="Proteomes" id="UP000230233">
    <property type="component" value="Chromosome X"/>
</dbReference>
<sequence>MNRKEDREPDGGDEEMTDKDTEKDSDSDSDSDSDTEKDSDSDDEEYFRLTDEEIQQAQQFYEASIRLIRAELDHIYQLTLNEMHAQIAQPAVEGSPPIREALQNVHATFQKLQQDFQTSPIRLNERVLIHLTCEKTRRKPVFRELPLNARTLIRVLQAALERIIEMFREKHLSIIAQEAERRPEPIDKYLYDLYARIFDVYQAHKVAYALRSQHALRAHTEEDRYEQQAVTLESVAAHYGRMAQYARHHLRILATERAQQEHRNEDQEAEQIQDASSTIATDDLMHASHGQAPSTSMDAPSHASSGTSRPSQKRARVQVPDESDTAPPSPQRKK</sequence>
<keyword evidence="3" id="KW-1185">Reference proteome</keyword>
<protein>
    <submittedName>
        <fullName evidence="2">Uncharacterized protein</fullName>
    </submittedName>
</protein>
<accession>A0A2G5SQR5</accession>
<feature type="compositionally biased region" description="Basic and acidic residues" evidence="1">
    <location>
        <begin position="1"/>
        <end position="10"/>
    </location>
</feature>
<evidence type="ECO:0000313" key="3">
    <source>
        <dbReference type="Proteomes" id="UP000230233"/>
    </source>
</evidence>
<feature type="compositionally biased region" description="Acidic residues" evidence="1">
    <location>
        <begin position="27"/>
        <end position="45"/>
    </location>
</feature>
<dbReference type="EMBL" id="PDUG01000006">
    <property type="protein sequence ID" value="PIC17269.1"/>
    <property type="molecule type" value="Genomic_DNA"/>
</dbReference>
<reference evidence="3" key="1">
    <citation type="submission" date="2017-10" db="EMBL/GenBank/DDBJ databases">
        <title>Rapid genome shrinkage in a self-fertile nematode reveals novel sperm competition proteins.</title>
        <authorList>
            <person name="Yin D."/>
            <person name="Schwarz E.M."/>
            <person name="Thomas C.G."/>
            <person name="Felde R.L."/>
            <person name="Korf I.F."/>
            <person name="Cutter A.D."/>
            <person name="Schartner C.M."/>
            <person name="Ralston E.J."/>
            <person name="Meyer B.J."/>
            <person name="Haag E.S."/>
        </authorList>
    </citation>
    <scope>NUCLEOTIDE SEQUENCE [LARGE SCALE GENOMIC DNA]</scope>
    <source>
        <strain evidence="3">JU1422</strain>
    </source>
</reference>
<gene>
    <name evidence="2" type="primary">Cnig_chr_X.g23570</name>
    <name evidence="2" type="ORF">B9Z55_023570</name>
</gene>
<proteinExistence type="predicted"/>
<feature type="compositionally biased region" description="Polar residues" evidence="1">
    <location>
        <begin position="291"/>
        <end position="310"/>
    </location>
</feature>
<organism evidence="2 3">
    <name type="scientific">Caenorhabditis nigoni</name>
    <dbReference type="NCBI Taxonomy" id="1611254"/>
    <lineage>
        <taxon>Eukaryota</taxon>
        <taxon>Metazoa</taxon>
        <taxon>Ecdysozoa</taxon>
        <taxon>Nematoda</taxon>
        <taxon>Chromadorea</taxon>
        <taxon>Rhabditida</taxon>
        <taxon>Rhabditina</taxon>
        <taxon>Rhabditomorpha</taxon>
        <taxon>Rhabditoidea</taxon>
        <taxon>Rhabditidae</taxon>
        <taxon>Peloderinae</taxon>
        <taxon>Caenorhabditis</taxon>
    </lineage>
</organism>
<comment type="caution">
    <text evidence="2">The sequence shown here is derived from an EMBL/GenBank/DDBJ whole genome shotgun (WGS) entry which is preliminary data.</text>
</comment>
<evidence type="ECO:0000313" key="2">
    <source>
        <dbReference type="EMBL" id="PIC17269.1"/>
    </source>
</evidence>
<evidence type="ECO:0000256" key="1">
    <source>
        <dbReference type="SAM" id="MobiDB-lite"/>
    </source>
</evidence>
<dbReference type="AlphaFoldDB" id="A0A2G5SQR5"/>
<feature type="region of interest" description="Disordered" evidence="1">
    <location>
        <begin position="281"/>
        <end position="334"/>
    </location>
</feature>
<feature type="region of interest" description="Disordered" evidence="1">
    <location>
        <begin position="1"/>
        <end position="45"/>
    </location>
</feature>